<keyword evidence="1" id="KW-0805">Transcription regulation</keyword>
<keyword evidence="3" id="KW-0804">Transcription</keyword>
<sequence length="200" mass="21881">MSPRKAAAQRDGQSLPDLLVETTRQLIDTQGTVGLTVREIARRAGVADGVLYNHFSDKEELVARALLEHVRETEADLDELPVPGEGTVADNLMQHLEYGLTLHEVLVPAFVGLLGQPKVLRRFAELSTRTSHWHDRLLRYLEAERILGRLRPESRVEAAAALLVGHCHGVVLAEVLPHTGPEVPPAAESVVRALLDGLAP</sequence>
<dbReference type="InterPro" id="IPR009057">
    <property type="entry name" value="Homeodomain-like_sf"/>
</dbReference>
<dbReference type="AlphaFoldDB" id="A0A9X2NNR7"/>
<evidence type="ECO:0000256" key="2">
    <source>
        <dbReference type="ARBA" id="ARBA00023125"/>
    </source>
</evidence>
<dbReference type="SUPFAM" id="SSF48498">
    <property type="entry name" value="Tetracyclin repressor-like, C-terminal domain"/>
    <property type="match status" value="1"/>
</dbReference>
<evidence type="ECO:0000256" key="1">
    <source>
        <dbReference type="ARBA" id="ARBA00023015"/>
    </source>
</evidence>
<dbReference type="Pfam" id="PF00440">
    <property type="entry name" value="TetR_N"/>
    <property type="match status" value="1"/>
</dbReference>
<evidence type="ECO:0000313" key="7">
    <source>
        <dbReference type="Proteomes" id="UP001144096"/>
    </source>
</evidence>
<dbReference type="Gene3D" id="1.10.357.10">
    <property type="entry name" value="Tetracycline Repressor, domain 2"/>
    <property type="match status" value="1"/>
</dbReference>
<evidence type="ECO:0000256" key="4">
    <source>
        <dbReference type="PROSITE-ProRule" id="PRU00335"/>
    </source>
</evidence>
<dbReference type="PANTHER" id="PTHR30055">
    <property type="entry name" value="HTH-TYPE TRANSCRIPTIONAL REGULATOR RUTR"/>
    <property type="match status" value="1"/>
</dbReference>
<dbReference type="InterPro" id="IPR001647">
    <property type="entry name" value="HTH_TetR"/>
</dbReference>
<dbReference type="Proteomes" id="UP001144096">
    <property type="component" value="Unassembled WGS sequence"/>
</dbReference>
<dbReference type="SUPFAM" id="SSF46689">
    <property type="entry name" value="Homeodomain-like"/>
    <property type="match status" value="1"/>
</dbReference>
<organism evidence="6 7">
    <name type="scientific">Amycolatopsis iheyensis</name>
    <dbReference type="NCBI Taxonomy" id="2945988"/>
    <lineage>
        <taxon>Bacteria</taxon>
        <taxon>Bacillati</taxon>
        <taxon>Actinomycetota</taxon>
        <taxon>Actinomycetes</taxon>
        <taxon>Pseudonocardiales</taxon>
        <taxon>Pseudonocardiaceae</taxon>
        <taxon>Amycolatopsis</taxon>
    </lineage>
</organism>
<dbReference type="InterPro" id="IPR036271">
    <property type="entry name" value="Tet_transcr_reg_TetR-rel_C_sf"/>
</dbReference>
<accession>A0A9X2NNR7</accession>
<reference evidence="6" key="1">
    <citation type="submission" date="2022-06" db="EMBL/GenBank/DDBJ databases">
        <title>Amycolatopsis iheyaensis sp. nov., a new species of the genus Amycolatopsis isolated from soil in Iheya island, Japan.</title>
        <authorList>
            <person name="Ngamcharungchit C."/>
            <person name="Kanto H."/>
            <person name="Take A."/>
            <person name="Intra B."/>
            <person name="Matsumoto A."/>
            <person name="Panbangred W."/>
            <person name="Inahashi Y."/>
        </authorList>
    </citation>
    <scope>NUCLEOTIDE SEQUENCE</scope>
    <source>
        <strain evidence="6">OK19-0408</strain>
    </source>
</reference>
<evidence type="ECO:0000313" key="6">
    <source>
        <dbReference type="EMBL" id="MCR6488520.1"/>
    </source>
</evidence>
<protein>
    <submittedName>
        <fullName evidence="6">TetR/AcrR family transcriptional regulator</fullName>
    </submittedName>
</protein>
<dbReference type="EMBL" id="JAMXQV010000026">
    <property type="protein sequence ID" value="MCR6488520.1"/>
    <property type="molecule type" value="Genomic_DNA"/>
</dbReference>
<dbReference type="PANTHER" id="PTHR30055:SF234">
    <property type="entry name" value="HTH-TYPE TRANSCRIPTIONAL REGULATOR BETI"/>
    <property type="match status" value="1"/>
</dbReference>
<dbReference type="PRINTS" id="PR00455">
    <property type="entry name" value="HTHTETR"/>
</dbReference>
<feature type="DNA-binding region" description="H-T-H motif" evidence="4">
    <location>
        <begin position="36"/>
        <end position="55"/>
    </location>
</feature>
<gene>
    <name evidence="6" type="ORF">M8542_37400</name>
</gene>
<evidence type="ECO:0000256" key="3">
    <source>
        <dbReference type="ARBA" id="ARBA00023163"/>
    </source>
</evidence>
<keyword evidence="7" id="KW-1185">Reference proteome</keyword>
<dbReference type="RefSeq" id="WP_257925083.1">
    <property type="nucleotide sequence ID" value="NZ_JAMXQV010000026.1"/>
</dbReference>
<dbReference type="GO" id="GO:0000976">
    <property type="term" value="F:transcription cis-regulatory region binding"/>
    <property type="evidence" value="ECO:0007669"/>
    <property type="project" value="TreeGrafter"/>
</dbReference>
<feature type="domain" description="HTH tetR-type" evidence="5">
    <location>
        <begin position="13"/>
        <end position="73"/>
    </location>
</feature>
<proteinExistence type="predicted"/>
<dbReference type="InterPro" id="IPR050109">
    <property type="entry name" value="HTH-type_TetR-like_transc_reg"/>
</dbReference>
<dbReference type="PROSITE" id="PS50977">
    <property type="entry name" value="HTH_TETR_2"/>
    <property type="match status" value="1"/>
</dbReference>
<dbReference type="GO" id="GO:0003700">
    <property type="term" value="F:DNA-binding transcription factor activity"/>
    <property type="evidence" value="ECO:0007669"/>
    <property type="project" value="TreeGrafter"/>
</dbReference>
<evidence type="ECO:0000259" key="5">
    <source>
        <dbReference type="PROSITE" id="PS50977"/>
    </source>
</evidence>
<comment type="caution">
    <text evidence="6">The sequence shown here is derived from an EMBL/GenBank/DDBJ whole genome shotgun (WGS) entry which is preliminary data.</text>
</comment>
<name>A0A9X2NNR7_9PSEU</name>
<keyword evidence="2 4" id="KW-0238">DNA-binding</keyword>